<evidence type="ECO:0000313" key="3">
    <source>
        <dbReference type="EMBL" id="HIQ97870.1"/>
    </source>
</evidence>
<dbReference type="Pfam" id="PF00041">
    <property type="entry name" value="fn3"/>
    <property type="match status" value="1"/>
</dbReference>
<dbReference type="InterPro" id="IPR003961">
    <property type="entry name" value="FN3_dom"/>
</dbReference>
<feature type="domain" description="Fibronectin type-III" evidence="2">
    <location>
        <begin position="31"/>
        <end position="125"/>
    </location>
</feature>
<dbReference type="InterPro" id="IPR036116">
    <property type="entry name" value="FN3_sf"/>
</dbReference>
<comment type="caution">
    <text evidence="3">The sequence shown here is derived from an EMBL/GenBank/DDBJ whole genome shotgun (WGS) entry which is preliminary data.</text>
</comment>
<accession>A0A9D0ZYT4</accession>
<evidence type="ECO:0000256" key="1">
    <source>
        <dbReference type="SAM" id="SignalP"/>
    </source>
</evidence>
<evidence type="ECO:0000313" key="4">
    <source>
        <dbReference type="Proteomes" id="UP000886886"/>
    </source>
</evidence>
<proteinExistence type="predicted"/>
<dbReference type="SUPFAM" id="SSF49265">
    <property type="entry name" value="Fibronectin type III"/>
    <property type="match status" value="1"/>
</dbReference>
<dbReference type="SMART" id="SM00060">
    <property type="entry name" value="FN3"/>
    <property type="match status" value="1"/>
</dbReference>
<dbReference type="CDD" id="cd00063">
    <property type="entry name" value="FN3"/>
    <property type="match status" value="1"/>
</dbReference>
<dbReference type="EMBL" id="DVFT01000222">
    <property type="protein sequence ID" value="HIQ97870.1"/>
    <property type="molecule type" value="Genomic_DNA"/>
</dbReference>
<gene>
    <name evidence="3" type="ORF">IAB26_15075</name>
</gene>
<name>A0A9D0ZYT4_9FIRM</name>
<feature type="chain" id="PRO_5038910006" evidence="1">
    <location>
        <begin position="27"/>
        <end position="206"/>
    </location>
</feature>
<dbReference type="PROSITE" id="PS50853">
    <property type="entry name" value="FN3"/>
    <property type="match status" value="1"/>
</dbReference>
<reference evidence="3" key="1">
    <citation type="submission" date="2020-10" db="EMBL/GenBank/DDBJ databases">
        <authorList>
            <person name="Gilroy R."/>
        </authorList>
    </citation>
    <scope>NUCLEOTIDE SEQUENCE</scope>
    <source>
        <strain evidence="3">ChiSjej3B21-11622</strain>
    </source>
</reference>
<keyword evidence="1" id="KW-0732">Signal</keyword>
<dbReference type="InterPro" id="IPR013783">
    <property type="entry name" value="Ig-like_fold"/>
</dbReference>
<reference evidence="3" key="2">
    <citation type="journal article" date="2021" name="PeerJ">
        <title>Extensive microbial diversity within the chicken gut microbiome revealed by metagenomics and culture.</title>
        <authorList>
            <person name="Gilroy R."/>
            <person name="Ravi A."/>
            <person name="Getino M."/>
            <person name="Pursley I."/>
            <person name="Horton D.L."/>
            <person name="Alikhan N.F."/>
            <person name="Baker D."/>
            <person name="Gharbi K."/>
            <person name="Hall N."/>
            <person name="Watson M."/>
            <person name="Adriaenssens E.M."/>
            <person name="Foster-Nyarko E."/>
            <person name="Jarju S."/>
            <person name="Secka A."/>
            <person name="Antonio M."/>
            <person name="Oren A."/>
            <person name="Chaudhuri R.R."/>
            <person name="La Ragione R."/>
            <person name="Hildebrand F."/>
            <person name="Pallen M.J."/>
        </authorList>
    </citation>
    <scope>NUCLEOTIDE SEQUENCE</scope>
    <source>
        <strain evidence="3">ChiSjej3B21-11622</strain>
    </source>
</reference>
<feature type="signal peptide" evidence="1">
    <location>
        <begin position="1"/>
        <end position="26"/>
    </location>
</feature>
<dbReference type="Gene3D" id="2.60.40.10">
    <property type="entry name" value="Immunoglobulins"/>
    <property type="match status" value="1"/>
</dbReference>
<dbReference type="Proteomes" id="UP000886886">
    <property type="component" value="Unassembled WGS sequence"/>
</dbReference>
<evidence type="ECO:0000259" key="2">
    <source>
        <dbReference type="PROSITE" id="PS50853"/>
    </source>
</evidence>
<protein>
    <submittedName>
        <fullName evidence="3">Fibronectin type III domain-containing protein</fullName>
    </submittedName>
</protein>
<dbReference type="AlphaFoldDB" id="A0A9D0ZYT4"/>
<organism evidence="3 4">
    <name type="scientific">Candidatus Limivivens merdigallinarum</name>
    <dbReference type="NCBI Taxonomy" id="2840859"/>
    <lineage>
        <taxon>Bacteria</taxon>
        <taxon>Bacillati</taxon>
        <taxon>Bacillota</taxon>
        <taxon>Clostridia</taxon>
        <taxon>Lachnospirales</taxon>
        <taxon>Lachnospiraceae</taxon>
        <taxon>Lachnospiraceae incertae sedis</taxon>
        <taxon>Candidatus Limivivens</taxon>
    </lineage>
</organism>
<sequence length="206" mass="23026">MKRWIHTLCAVMVCAALLFGTMPVSAAAVKTPAVTSLKKSSSTSATLKWKKVSKADGYVIYRSTSRSKGYRKVKTIKNGKTASVRLRNLEQGKTYYFKIKAYRTVNGKKKYSSFSKVKSIKLPKAASSSKASVIGNWSGGYPIRVTFKSDGTFEMYKVRVYFTGTYKVSRNQIKLTYMGYTETFRLTSKNGKKAIVTPGNGTMYRD</sequence>